<dbReference type="PANTHER" id="PTHR46534">
    <property type="entry name" value="IGGFC_BINDING DOMAIN-CONTAINING PROTEIN"/>
    <property type="match status" value="1"/>
</dbReference>
<dbReference type="PANTHER" id="PTHR46534:SF2">
    <property type="entry name" value="VWFD DOMAIN-CONTAINING PROTEIN"/>
    <property type="match status" value="1"/>
</dbReference>
<gene>
    <name evidence="2" type="ORF">SKAU_G00418010</name>
</gene>
<evidence type="ECO:0000313" key="2">
    <source>
        <dbReference type="EMBL" id="KAJ8332905.1"/>
    </source>
</evidence>
<dbReference type="Proteomes" id="UP001152622">
    <property type="component" value="Chromosome 24"/>
</dbReference>
<reference evidence="2" key="1">
    <citation type="journal article" date="2023" name="Science">
        <title>Genome structures resolve the early diversification of teleost fishes.</title>
        <authorList>
            <person name="Parey E."/>
            <person name="Louis A."/>
            <person name="Montfort J."/>
            <person name="Bouchez O."/>
            <person name="Roques C."/>
            <person name="Iampietro C."/>
            <person name="Lluch J."/>
            <person name="Castinel A."/>
            <person name="Donnadieu C."/>
            <person name="Desvignes T."/>
            <person name="Floi Bucao C."/>
            <person name="Jouanno E."/>
            <person name="Wen M."/>
            <person name="Mejri S."/>
            <person name="Dirks R."/>
            <person name="Jansen H."/>
            <person name="Henkel C."/>
            <person name="Chen W.J."/>
            <person name="Zahm M."/>
            <person name="Cabau C."/>
            <person name="Klopp C."/>
            <person name="Thompson A.W."/>
            <person name="Robinson-Rechavi M."/>
            <person name="Braasch I."/>
            <person name="Lecointre G."/>
            <person name="Bobe J."/>
            <person name="Postlethwait J.H."/>
            <person name="Berthelot C."/>
            <person name="Roest Crollius H."/>
            <person name="Guiguen Y."/>
        </authorList>
    </citation>
    <scope>NUCLEOTIDE SEQUENCE</scope>
    <source>
        <strain evidence="2">WJC10195</strain>
    </source>
</reference>
<evidence type="ECO:0000313" key="3">
    <source>
        <dbReference type="Proteomes" id="UP001152622"/>
    </source>
</evidence>
<organism evidence="2 3">
    <name type="scientific">Synaphobranchus kaupii</name>
    <name type="common">Kaup's arrowtooth eel</name>
    <dbReference type="NCBI Taxonomy" id="118154"/>
    <lineage>
        <taxon>Eukaryota</taxon>
        <taxon>Metazoa</taxon>
        <taxon>Chordata</taxon>
        <taxon>Craniata</taxon>
        <taxon>Vertebrata</taxon>
        <taxon>Euteleostomi</taxon>
        <taxon>Actinopterygii</taxon>
        <taxon>Neopterygii</taxon>
        <taxon>Teleostei</taxon>
        <taxon>Anguilliformes</taxon>
        <taxon>Synaphobranchidae</taxon>
        <taxon>Synaphobranchus</taxon>
    </lineage>
</organism>
<proteinExistence type="predicted"/>
<sequence length="189" mass="21269">MIRSSKLITIVSSNQKKNSIDTSLVYPVTKLGQEYYVFTPSATGNSNCQHVFEQLLPVERWATHFFILPLEYQVLKDSVYVFASASTRVTGQFGEKSPFAIDLKAEGMEDFSNYALIVAKDIKKVQFDDKHPSFKWKPILRTEYSWTRFVYEKGRGHHTVKSPGAPIGVYSVGTVNKNSYGAPAACGRE</sequence>
<comment type="caution">
    <text evidence="2">The sequence shown here is derived from an EMBL/GenBank/DDBJ whole genome shotgun (WGS) entry which is preliminary data.</text>
</comment>
<dbReference type="InterPro" id="IPR035234">
    <property type="entry name" value="IgGFc-bd_N"/>
</dbReference>
<dbReference type="AlphaFoldDB" id="A0A9Q1E6A7"/>
<dbReference type="Pfam" id="PF17517">
    <property type="entry name" value="IgGFc_binding"/>
    <property type="match status" value="1"/>
</dbReference>
<feature type="domain" description="IgGFc-binding protein N-terminal" evidence="1">
    <location>
        <begin position="43"/>
        <end position="92"/>
    </location>
</feature>
<name>A0A9Q1E6A7_SYNKA</name>
<protein>
    <recommendedName>
        <fullName evidence="1">IgGFc-binding protein N-terminal domain-containing protein</fullName>
    </recommendedName>
</protein>
<evidence type="ECO:0000259" key="1">
    <source>
        <dbReference type="Pfam" id="PF17517"/>
    </source>
</evidence>
<accession>A0A9Q1E6A7</accession>
<dbReference type="EMBL" id="JAINUF010000024">
    <property type="protein sequence ID" value="KAJ8332905.1"/>
    <property type="molecule type" value="Genomic_DNA"/>
</dbReference>
<keyword evidence="3" id="KW-1185">Reference proteome</keyword>